<dbReference type="InterPro" id="IPR017961">
    <property type="entry name" value="DNA_pol_Y-fam_little_finger"/>
</dbReference>
<dbReference type="GeneID" id="301813334"/>
<comment type="caution">
    <text evidence="7">The sequence shown here is derived from an EMBL/GenBank/DDBJ whole genome shotgun (WGS) entry which is preliminary data.</text>
</comment>
<evidence type="ECO:0000313" key="7">
    <source>
        <dbReference type="EMBL" id="MCZ9305309.1"/>
    </source>
</evidence>
<dbReference type="GO" id="GO:0042276">
    <property type="term" value="P:error-prone translesion synthesis"/>
    <property type="evidence" value="ECO:0007669"/>
    <property type="project" value="TreeGrafter"/>
</dbReference>
<dbReference type="GO" id="GO:0000287">
    <property type="term" value="F:magnesium ion binding"/>
    <property type="evidence" value="ECO:0007669"/>
    <property type="project" value="UniProtKB-UniRule"/>
</dbReference>
<keyword evidence="4" id="KW-0460">Magnesium</keyword>
<reference evidence="7" key="1">
    <citation type="submission" date="2022-02" db="EMBL/GenBank/DDBJ databases">
        <title>Corynebacterium sp. from urogenital microbiome.</title>
        <authorList>
            <person name="Cappelli E.A."/>
            <person name="Ribeiro T.G."/>
            <person name="Peixe L."/>
        </authorList>
    </citation>
    <scope>NUCLEOTIDE SEQUENCE</scope>
    <source>
        <strain evidence="7">C9Ua_112</strain>
    </source>
</reference>
<dbReference type="Gene3D" id="1.10.150.20">
    <property type="entry name" value="5' to 3' exonuclease, C-terminal subdomain"/>
    <property type="match status" value="1"/>
</dbReference>
<dbReference type="InterPro" id="IPR024728">
    <property type="entry name" value="PolY_HhH_motif"/>
</dbReference>
<dbReference type="SUPFAM" id="SSF56672">
    <property type="entry name" value="DNA/RNA polymerases"/>
    <property type="match status" value="1"/>
</dbReference>
<evidence type="ECO:0000256" key="3">
    <source>
        <dbReference type="ARBA" id="ARBA00049244"/>
    </source>
</evidence>
<dbReference type="GO" id="GO:0006281">
    <property type="term" value="P:DNA repair"/>
    <property type="evidence" value="ECO:0007669"/>
    <property type="project" value="UniProtKB-UniRule"/>
</dbReference>
<evidence type="ECO:0000256" key="5">
    <source>
        <dbReference type="SAM" id="MobiDB-lite"/>
    </source>
</evidence>
<dbReference type="GO" id="GO:0003684">
    <property type="term" value="F:damaged DNA binding"/>
    <property type="evidence" value="ECO:0007669"/>
    <property type="project" value="InterPro"/>
</dbReference>
<comment type="subunit">
    <text evidence="4">Monomer.</text>
</comment>
<feature type="domain" description="UmuC" evidence="6">
    <location>
        <begin position="4"/>
        <end position="184"/>
    </location>
</feature>
<feature type="binding site" evidence="4">
    <location>
        <position position="8"/>
    </location>
    <ligand>
        <name>Mg(2+)</name>
        <dbReference type="ChEBI" id="CHEBI:18420"/>
    </ligand>
</feature>
<keyword evidence="4" id="KW-0479">Metal-binding</keyword>
<comment type="similarity">
    <text evidence="1 4">Belongs to the DNA polymerase type-Y family.</text>
</comment>
<sequence>MRWVAHIDMDAFFASVEQLTRPTLRDRPVLVGGLGGRGVVAGASYEARAFGARSAMPMSQAVRLCKHRAVVVLPRKEVYTAASRRIFQVIRAHAGVVEQLSVDEGFAEPQGLTSAEEAREWAEKLQATVEKETGLPASVGMAATKLDAKMASDLAKPHGVFVVPPESRMEVFADRPVGDVWGIGKVAQGKLHTMGIDTIGQFVAADAADIRGALGSVGAEVQRMAAGDDPRPVAPRAPAKQVSAEKTLQVDARTTTEAMRVLHETALAMHRRLLKDGRAARTVTVKTRTTDFQLHTKSAGLPAPTEDFDKIFALAQRLLPRPEEAGAFRLVGVSVSGLVADRQELLFPELDGPPVPIVAGNEADSGLSVFTHDATTAQPRWRATQDVSHVEYGHGWVQGAGNGVVSVRFETAATGPGKTRTFRIDDEDLSPADPLDSLGWDLDGLVEE</sequence>
<dbReference type="NCBIfam" id="NF002882">
    <property type="entry name" value="PRK03348.1"/>
    <property type="match status" value="1"/>
</dbReference>
<dbReference type="PANTHER" id="PTHR11076:SF33">
    <property type="entry name" value="DNA POLYMERASE KAPPA"/>
    <property type="match status" value="1"/>
</dbReference>
<dbReference type="HAMAP" id="MF_01113">
    <property type="entry name" value="DNApol_IV"/>
    <property type="match status" value="1"/>
</dbReference>
<dbReference type="InterPro" id="IPR043128">
    <property type="entry name" value="Rev_trsase/Diguanyl_cyclase"/>
</dbReference>
<accession>A0A9X3M6Y9</accession>
<dbReference type="Proteomes" id="UP001146505">
    <property type="component" value="Unassembled WGS sequence"/>
</dbReference>
<evidence type="ECO:0000256" key="4">
    <source>
        <dbReference type="HAMAP-Rule" id="MF_01113"/>
    </source>
</evidence>
<dbReference type="NCBIfam" id="NF002677">
    <property type="entry name" value="PRK02406.1"/>
    <property type="match status" value="1"/>
</dbReference>
<dbReference type="GO" id="GO:0009432">
    <property type="term" value="P:SOS response"/>
    <property type="evidence" value="ECO:0007669"/>
    <property type="project" value="TreeGrafter"/>
</dbReference>
<keyword evidence="8" id="KW-1185">Reference proteome</keyword>
<comment type="subcellular location">
    <subcellularLocation>
        <location evidence="4">Cytoplasm</location>
    </subcellularLocation>
</comment>
<dbReference type="Gene3D" id="3.30.1490.100">
    <property type="entry name" value="DNA polymerase, Y-family, little finger domain"/>
    <property type="match status" value="1"/>
</dbReference>
<dbReference type="CDD" id="cd03586">
    <property type="entry name" value="PolY_Pol_IV_kappa"/>
    <property type="match status" value="1"/>
</dbReference>
<keyword evidence="4" id="KW-0227">DNA damage</keyword>
<comment type="catalytic activity">
    <reaction evidence="3 4">
        <text>DNA(n) + a 2'-deoxyribonucleoside 5'-triphosphate = DNA(n+1) + diphosphate</text>
        <dbReference type="Rhea" id="RHEA:22508"/>
        <dbReference type="Rhea" id="RHEA-COMP:17339"/>
        <dbReference type="Rhea" id="RHEA-COMP:17340"/>
        <dbReference type="ChEBI" id="CHEBI:33019"/>
        <dbReference type="ChEBI" id="CHEBI:61560"/>
        <dbReference type="ChEBI" id="CHEBI:173112"/>
        <dbReference type="EC" id="2.7.7.7"/>
    </reaction>
</comment>
<dbReference type="Pfam" id="PF11798">
    <property type="entry name" value="IMS_HHH"/>
    <property type="match status" value="1"/>
</dbReference>
<keyword evidence="4" id="KW-0234">DNA repair</keyword>
<evidence type="ECO:0000256" key="2">
    <source>
        <dbReference type="ARBA" id="ARBA00025589"/>
    </source>
</evidence>
<keyword evidence="4" id="KW-0238">DNA-binding</keyword>
<dbReference type="Gene3D" id="3.30.70.270">
    <property type="match status" value="1"/>
</dbReference>
<dbReference type="Gene3D" id="3.40.1170.60">
    <property type="match status" value="1"/>
</dbReference>
<name>A0A9X3M6Y9_9CORY</name>
<evidence type="ECO:0000313" key="8">
    <source>
        <dbReference type="Proteomes" id="UP001146505"/>
    </source>
</evidence>
<dbReference type="InterPro" id="IPR036775">
    <property type="entry name" value="DNA_pol_Y-fam_lit_finger_sf"/>
</dbReference>
<dbReference type="RefSeq" id="WP_269955022.1">
    <property type="nucleotide sequence ID" value="NZ_JAKMUV010000008.1"/>
</dbReference>
<dbReference type="InterPro" id="IPR050116">
    <property type="entry name" value="DNA_polymerase-Y"/>
</dbReference>
<dbReference type="AlphaFoldDB" id="A0A9X3M6Y9"/>
<dbReference type="InterPro" id="IPR043502">
    <property type="entry name" value="DNA/RNA_pol_sf"/>
</dbReference>
<keyword evidence="4" id="KW-0515">Mutator protein</keyword>
<feature type="active site" evidence="4">
    <location>
        <position position="104"/>
    </location>
</feature>
<keyword evidence="4 7" id="KW-0548">Nucleotidyltransferase</keyword>
<dbReference type="EMBL" id="JAKMUV010000008">
    <property type="protein sequence ID" value="MCZ9305309.1"/>
    <property type="molecule type" value="Genomic_DNA"/>
</dbReference>
<dbReference type="SUPFAM" id="SSF100879">
    <property type="entry name" value="Lesion bypass DNA polymerase (Y-family), little finger domain"/>
    <property type="match status" value="1"/>
</dbReference>
<organism evidence="7 8">
    <name type="scientific">Corynebacterium macclintockiae</name>
    <dbReference type="NCBI Taxonomy" id="2913501"/>
    <lineage>
        <taxon>Bacteria</taxon>
        <taxon>Bacillati</taxon>
        <taxon>Actinomycetota</taxon>
        <taxon>Actinomycetes</taxon>
        <taxon>Mycobacteriales</taxon>
        <taxon>Corynebacteriaceae</taxon>
        <taxon>Corynebacterium</taxon>
    </lineage>
</organism>
<dbReference type="PROSITE" id="PS50173">
    <property type="entry name" value="UMUC"/>
    <property type="match status" value="1"/>
</dbReference>
<dbReference type="GO" id="GO:0005829">
    <property type="term" value="C:cytosol"/>
    <property type="evidence" value="ECO:0007669"/>
    <property type="project" value="TreeGrafter"/>
</dbReference>
<dbReference type="PANTHER" id="PTHR11076">
    <property type="entry name" value="DNA REPAIR POLYMERASE UMUC / TRANSFERASE FAMILY MEMBER"/>
    <property type="match status" value="1"/>
</dbReference>
<dbReference type="InterPro" id="IPR001126">
    <property type="entry name" value="UmuC"/>
</dbReference>
<evidence type="ECO:0000256" key="1">
    <source>
        <dbReference type="ARBA" id="ARBA00010945"/>
    </source>
</evidence>
<keyword evidence="4" id="KW-0239">DNA-directed DNA polymerase</keyword>
<dbReference type="GO" id="GO:0003887">
    <property type="term" value="F:DNA-directed DNA polymerase activity"/>
    <property type="evidence" value="ECO:0007669"/>
    <property type="project" value="UniProtKB-UniRule"/>
</dbReference>
<proteinExistence type="inferred from homology"/>
<dbReference type="InterPro" id="IPR022880">
    <property type="entry name" value="DNApol_IV"/>
</dbReference>
<evidence type="ECO:0000259" key="6">
    <source>
        <dbReference type="PROSITE" id="PS50173"/>
    </source>
</evidence>
<keyword evidence="4 7" id="KW-0808">Transferase</keyword>
<dbReference type="Pfam" id="PF11799">
    <property type="entry name" value="IMS_C"/>
    <property type="match status" value="1"/>
</dbReference>
<feature type="region of interest" description="Disordered" evidence="5">
    <location>
        <begin position="416"/>
        <end position="435"/>
    </location>
</feature>
<protein>
    <recommendedName>
        <fullName evidence="4">DNA polymerase IV</fullName>
        <shortName evidence="4">Pol IV</shortName>
        <ecNumber evidence="4">2.7.7.7</ecNumber>
    </recommendedName>
</protein>
<dbReference type="GO" id="GO:0006261">
    <property type="term" value="P:DNA-templated DNA replication"/>
    <property type="evidence" value="ECO:0007669"/>
    <property type="project" value="UniProtKB-UniRule"/>
</dbReference>
<comment type="function">
    <text evidence="2 4">Poorly processive, error-prone DNA polymerase involved in untargeted mutagenesis. Copies undamaged DNA at stalled replication forks, which arise in vivo from mismatched or misaligned primer ends. These misaligned primers can be extended by PolIV. Exhibits no 3'-5' exonuclease (proofreading) activity. May be involved in translesional synthesis, in conjunction with the beta clamp from PolIII.</text>
</comment>
<keyword evidence="4" id="KW-0963">Cytoplasm</keyword>
<comment type="cofactor">
    <cofactor evidence="4">
        <name>Mg(2+)</name>
        <dbReference type="ChEBI" id="CHEBI:18420"/>
    </cofactor>
    <text evidence="4">Binds 2 magnesium ions per subunit.</text>
</comment>
<feature type="binding site" evidence="4">
    <location>
        <position position="103"/>
    </location>
    <ligand>
        <name>Mg(2+)</name>
        <dbReference type="ChEBI" id="CHEBI:18420"/>
    </ligand>
</feature>
<keyword evidence="4" id="KW-0235">DNA replication</keyword>
<feature type="site" description="Substrate discrimination" evidence="4">
    <location>
        <position position="13"/>
    </location>
</feature>
<dbReference type="EC" id="2.7.7.7" evidence="4"/>
<dbReference type="Pfam" id="PF00817">
    <property type="entry name" value="IMS"/>
    <property type="match status" value="1"/>
</dbReference>
<gene>
    <name evidence="4" type="primary">dinB</name>
    <name evidence="7" type="ORF">L8U58_07200</name>
</gene>